<name>A0AAE8SJH6_9HYPO</name>
<dbReference type="AlphaFoldDB" id="A0AAE8SJH6"/>
<sequence>MPPLLENSYSPKEISEILLDFYQFLTTLHYDAQYLKMPPPEGWSGMEPLLKHLSSSEMVGEVMKRIPYFDNDCKAFIHYKSRLMDYPTLPQDDFESVMDWRTNGFDEIYSERRQITIDMRDVFPLALGRETWGKHIWLNVRDGEITVEDCKVQDGPQVDLKEFFSGLKQAYITMQLVPCRGRITIEAHRVEEKPAGQVITEQEVIAQEKAWGTHLDIQYIRQLYRGFGWPLAFRRDEAFDAVDHLMERLVEHRDEWEPTEEDWDEDNHWC</sequence>
<reference evidence="1" key="1">
    <citation type="submission" date="2018-03" db="EMBL/GenBank/DDBJ databases">
        <authorList>
            <person name="Guldener U."/>
        </authorList>
    </citation>
    <scope>NUCLEOTIDE SEQUENCE</scope>
</reference>
<protein>
    <submittedName>
        <fullName evidence="1">Uncharacterized protein</fullName>
    </submittedName>
</protein>
<gene>
    <name evidence="1" type="ORF">FTOL_07223</name>
</gene>
<dbReference type="EMBL" id="ONZP01000243">
    <property type="protein sequence ID" value="SPJ78832.1"/>
    <property type="molecule type" value="Genomic_DNA"/>
</dbReference>
<keyword evidence="2" id="KW-1185">Reference proteome</keyword>
<proteinExistence type="predicted"/>
<accession>A0AAE8SJH6</accession>
<evidence type="ECO:0000313" key="1">
    <source>
        <dbReference type="EMBL" id="SPJ78832.1"/>
    </source>
</evidence>
<dbReference type="Proteomes" id="UP001187734">
    <property type="component" value="Unassembled WGS sequence"/>
</dbReference>
<comment type="caution">
    <text evidence="1">The sequence shown here is derived from an EMBL/GenBank/DDBJ whole genome shotgun (WGS) entry which is preliminary data.</text>
</comment>
<evidence type="ECO:0000313" key="2">
    <source>
        <dbReference type="Proteomes" id="UP001187734"/>
    </source>
</evidence>
<organism evidence="1 2">
    <name type="scientific">Fusarium torulosum</name>
    <dbReference type="NCBI Taxonomy" id="33205"/>
    <lineage>
        <taxon>Eukaryota</taxon>
        <taxon>Fungi</taxon>
        <taxon>Dikarya</taxon>
        <taxon>Ascomycota</taxon>
        <taxon>Pezizomycotina</taxon>
        <taxon>Sordariomycetes</taxon>
        <taxon>Hypocreomycetidae</taxon>
        <taxon>Hypocreales</taxon>
        <taxon>Nectriaceae</taxon>
        <taxon>Fusarium</taxon>
    </lineage>
</organism>